<dbReference type="Proteomes" id="UP000095283">
    <property type="component" value="Unplaced"/>
</dbReference>
<feature type="transmembrane region" description="Helical" evidence="1">
    <location>
        <begin position="12"/>
        <end position="29"/>
    </location>
</feature>
<keyword evidence="1" id="KW-0472">Membrane</keyword>
<keyword evidence="2" id="KW-1185">Reference proteome</keyword>
<evidence type="ECO:0000313" key="2">
    <source>
        <dbReference type="Proteomes" id="UP000095283"/>
    </source>
</evidence>
<name>A0A1I7WWD1_HETBA</name>
<keyword evidence="1" id="KW-1133">Transmembrane helix</keyword>
<sequence length="30" mass="3545">MLNTVERDKNKECVILLHIIIFILLEFVST</sequence>
<dbReference type="WBParaSite" id="Hba_09427">
    <property type="protein sequence ID" value="Hba_09427"/>
    <property type="gene ID" value="Hba_09427"/>
</dbReference>
<accession>A0A1I7WWD1</accession>
<protein>
    <submittedName>
        <fullName evidence="3">Uncharacterized protein</fullName>
    </submittedName>
</protein>
<evidence type="ECO:0000313" key="3">
    <source>
        <dbReference type="WBParaSite" id="Hba_09427"/>
    </source>
</evidence>
<proteinExistence type="predicted"/>
<keyword evidence="1" id="KW-0812">Transmembrane</keyword>
<organism evidence="2 3">
    <name type="scientific">Heterorhabditis bacteriophora</name>
    <name type="common">Entomopathogenic nematode worm</name>
    <dbReference type="NCBI Taxonomy" id="37862"/>
    <lineage>
        <taxon>Eukaryota</taxon>
        <taxon>Metazoa</taxon>
        <taxon>Ecdysozoa</taxon>
        <taxon>Nematoda</taxon>
        <taxon>Chromadorea</taxon>
        <taxon>Rhabditida</taxon>
        <taxon>Rhabditina</taxon>
        <taxon>Rhabditomorpha</taxon>
        <taxon>Strongyloidea</taxon>
        <taxon>Heterorhabditidae</taxon>
        <taxon>Heterorhabditis</taxon>
    </lineage>
</organism>
<dbReference type="AlphaFoldDB" id="A0A1I7WWD1"/>
<evidence type="ECO:0000256" key="1">
    <source>
        <dbReference type="SAM" id="Phobius"/>
    </source>
</evidence>
<reference evidence="3" key="1">
    <citation type="submission" date="2016-11" db="UniProtKB">
        <authorList>
            <consortium name="WormBaseParasite"/>
        </authorList>
    </citation>
    <scope>IDENTIFICATION</scope>
</reference>